<sequence>MTWRAALVLLLLAIFSPAAHAHTSAKQRLTAHVDGTSLTVFTYRPSCEPRGIILVFHGIARNARHYRDATIPLADAACALVYAPQFDATRFPSSAYQHGGVTPDRATLTSAPVAMVPDLIRWAQARSGSPLPTMLVGHSAGAQFLSRVAAYVPTAARAIVLADPSTYVMPDPAVAAPFGGGFTSPDPGWLAAYLSRPIFIVLGANDVTDNHHLSETPQARAQGSNRLTRGQTAFALGQAAARRIGRPCAWQKAIVPGVGHDAAAMFASSQMRDIARAVFRSP</sequence>
<dbReference type="OrthoDB" id="332706at2"/>
<dbReference type="Proteomes" id="UP000032679">
    <property type="component" value="Unassembled WGS sequence"/>
</dbReference>
<comment type="caution">
    <text evidence="2">The sequence shown here is derived from an EMBL/GenBank/DDBJ whole genome shotgun (WGS) entry which is preliminary data.</text>
</comment>
<feature type="signal peptide" evidence="1">
    <location>
        <begin position="1"/>
        <end position="21"/>
    </location>
</feature>
<dbReference type="EMBL" id="BALE01000009">
    <property type="protein sequence ID" value="GAN53434.1"/>
    <property type="molecule type" value="Genomic_DNA"/>
</dbReference>
<feature type="chain" id="PRO_5002307918" description="AB hydrolase-1 domain-containing protein" evidence="1">
    <location>
        <begin position="22"/>
        <end position="282"/>
    </location>
</feature>
<name>A0A0D6MIF3_9PROT</name>
<evidence type="ECO:0000313" key="2">
    <source>
        <dbReference type="EMBL" id="GAN53434.1"/>
    </source>
</evidence>
<protein>
    <recommendedName>
        <fullName evidence="4">AB hydrolase-1 domain-containing protein</fullName>
    </recommendedName>
</protein>
<dbReference type="Gene3D" id="3.40.50.1820">
    <property type="entry name" value="alpha/beta hydrolase"/>
    <property type="match status" value="1"/>
</dbReference>
<dbReference type="SUPFAM" id="SSF53474">
    <property type="entry name" value="alpha/beta-Hydrolases"/>
    <property type="match status" value="1"/>
</dbReference>
<keyword evidence="1" id="KW-0732">Signal</keyword>
<dbReference type="AlphaFoldDB" id="A0A0D6MIF3"/>
<organism evidence="2 3">
    <name type="scientific">Tanticharoenia sakaeratensis NBRC 103193</name>
    <dbReference type="NCBI Taxonomy" id="1231623"/>
    <lineage>
        <taxon>Bacteria</taxon>
        <taxon>Pseudomonadati</taxon>
        <taxon>Pseudomonadota</taxon>
        <taxon>Alphaproteobacteria</taxon>
        <taxon>Acetobacterales</taxon>
        <taxon>Acetobacteraceae</taxon>
        <taxon>Tanticharoenia</taxon>
    </lineage>
</organism>
<dbReference type="RefSeq" id="WP_048847307.1">
    <property type="nucleotide sequence ID" value="NZ_BALE01000009.1"/>
</dbReference>
<dbReference type="InterPro" id="IPR029058">
    <property type="entry name" value="AB_hydrolase_fold"/>
</dbReference>
<evidence type="ECO:0000313" key="3">
    <source>
        <dbReference type="Proteomes" id="UP000032679"/>
    </source>
</evidence>
<dbReference type="PANTHER" id="PTHR35560">
    <property type="entry name" value="BLL0132 PROTEIN"/>
    <property type="match status" value="1"/>
</dbReference>
<keyword evidence="3" id="KW-1185">Reference proteome</keyword>
<gene>
    <name evidence="2" type="ORF">Tasa_009_229</name>
</gene>
<accession>A0A0D6MIF3</accession>
<reference evidence="2 3" key="1">
    <citation type="submission" date="2012-10" db="EMBL/GenBank/DDBJ databases">
        <title>Genome sequencing of Tanticharoenia sakaeratensis NBRC 103193.</title>
        <authorList>
            <person name="Azuma Y."/>
            <person name="Hadano H."/>
            <person name="Hirakawa H."/>
            <person name="Matsushita K."/>
        </authorList>
    </citation>
    <scope>NUCLEOTIDE SEQUENCE [LARGE SCALE GENOMIC DNA]</scope>
    <source>
        <strain evidence="2 3">NBRC 103193</strain>
    </source>
</reference>
<dbReference type="PANTHER" id="PTHR35560:SF3">
    <property type="entry name" value="PEPTIDASE S9 PROLYL OLIGOPEPTIDASE CATALYTIC DOMAIN-CONTAINING PROTEIN"/>
    <property type="match status" value="1"/>
</dbReference>
<evidence type="ECO:0000256" key="1">
    <source>
        <dbReference type="SAM" id="SignalP"/>
    </source>
</evidence>
<proteinExistence type="predicted"/>
<evidence type="ECO:0008006" key="4">
    <source>
        <dbReference type="Google" id="ProtNLM"/>
    </source>
</evidence>
<dbReference type="STRING" id="1231623.Tasa_009_229"/>